<comment type="caution">
    <text evidence="1">The sequence shown here is derived from an EMBL/GenBank/DDBJ whole genome shotgun (WGS) entry which is preliminary data.</text>
</comment>
<dbReference type="Proteomes" id="UP000566995">
    <property type="component" value="Unassembled WGS sequence"/>
</dbReference>
<dbReference type="RefSeq" id="WP_184597312.1">
    <property type="nucleotide sequence ID" value="NZ_JACHLI010000043.1"/>
</dbReference>
<sequence length="96" mass="10562">MNARCPSCSKTYQVAPSDPALRSKPKENLLAALRDASYFANPNTSSIKRYHLFGEDKRPLCGSKMVLCSEAGIDPSQVCEELRCKKPGCKSAWPVL</sequence>
<dbReference type="EMBL" id="JACHLI010000043">
    <property type="protein sequence ID" value="MBB4867603.1"/>
    <property type="molecule type" value="Genomic_DNA"/>
</dbReference>
<organism evidence="1 2">
    <name type="scientific">Pseudomonas nitroreducens</name>
    <dbReference type="NCBI Taxonomy" id="46680"/>
    <lineage>
        <taxon>Bacteria</taxon>
        <taxon>Pseudomonadati</taxon>
        <taxon>Pseudomonadota</taxon>
        <taxon>Gammaproteobacteria</taxon>
        <taxon>Pseudomonadales</taxon>
        <taxon>Pseudomonadaceae</taxon>
        <taxon>Pseudomonas</taxon>
    </lineage>
</organism>
<reference evidence="1 2" key="1">
    <citation type="submission" date="2020-08" db="EMBL/GenBank/DDBJ databases">
        <title>Functional genomics of gut bacteria from endangered species of beetles.</title>
        <authorList>
            <person name="Carlos-Shanley C."/>
        </authorList>
    </citation>
    <scope>NUCLEOTIDE SEQUENCE [LARGE SCALE GENOMIC DNA]</scope>
    <source>
        <strain evidence="1 2">S00179</strain>
    </source>
</reference>
<evidence type="ECO:0000313" key="1">
    <source>
        <dbReference type="EMBL" id="MBB4867603.1"/>
    </source>
</evidence>
<protein>
    <submittedName>
        <fullName evidence="1">Uncharacterized protein</fullName>
    </submittedName>
</protein>
<accession>A0A7W7KSM6</accession>
<proteinExistence type="predicted"/>
<dbReference type="AlphaFoldDB" id="A0A7W7KSM6"/>
<name>A0A7W7KSM6_PSENT</name>
<gene>
    <name evidence="1" type="ORF">HNP46_006517</name>
</gene>
<evidence type="ECO:0000313" key="2">
    <source>
        <dbReference type="Proteomes" id="UP000566995"/>
    </source>
</evidence>